<dbReference type="EMBL" id="QXGI01000008">
    <property type="protein sequence ID" value="RSX46108.1"/>
    <property type="molecule type" value="Genomic_DNA"/>
</dbReference>
<organism evidence="1 2">
    <name type="scientific">Bifidobacterium castoris</name>
    <dbReference type="NCBI Taxonomy" id="2306972"/>
    <lineage>
        <taxon>Bacteria</taxon>
        <taxon>Bacillati</taxon>
        <taxon>Actinomycetota</taxon>
        <taxon>Actinomycetes</taxon>
        <taxon>Bifidobacteriales</taxon>
        <taxon>Bifidobacteriaceae</taxon>
        <taxon>Bifidobacterium</taxon>
    </lineage>
</organism>
<dbReference type="Proteomes" id="UP000288052">
    <property type="component" value="Unassembled WGS sequence"/>
</dbReference>
<protein>
    <recommendedName>
        <fullName evidence="3">Terminase</fullName>
    </recommendedName>
</protein>
<gene>
    <name evidence="1" type="ORF">D2E22_1680</name>
</gene>
<dbReference type="AlphaFoldDB" id="A0A430F593"/>
<name>A0A430F593_9BIFI</name>
<accession>A0A430F593</accession>
<keyword evidence="2" id="KW-1185">Reference proteome</keyword>
<evidence type="ECO:0008006" key="3">
    <source>
        <dbReference type="Google" id="ProtNLM"/>
    </source>
</evidence>
<proteinExistence type="predicted"/>
<dbReference type="OrthoDB" id="4746612at2"/>
<sequence>MTCDQSKKPRMPVGLASGGHGQRLWHDLTERVEFTDIELRYLANACFTLDRIAKMRKAIGNELLVKGSQGQKVAHPLLRELRADERHFADLMARIDIPDQFAQEQPRTQGERSAQMRAVVGSRWGNAY</sequence>
<evidence type="ECO:0000313" key="1">
    <source>
        <dbReference type="EMBL" id="RSX46108.1"/>
    </source>
</evidence>
<evidence type="ECO:0000313" key="2">
    <source>
        <dbReference type="Proteomes" id="UP000288052"/>
    </source>
</evidence>
<comment type="caution">
    <text evidence="1">The sequence shown here is derived from an EMBL/GenBank/DDBJ whole genome shotgun (WGS) entry which is preliminary data.</text>
</comment>
<reference evidence="1 2" key="1">
    <citation type="submission" date="2018-09" db="EMBL/GenBank/DDBJ databases">
        <title>Characterization of the phylogenetic diversity of five novel species belonging to the genus Bifidobacterium.</title>
        <authorList>
            <person name="Lugli G.A."/>
            <person name="Duranti S."/>
            <person name="Milani C."/>
        </authorList>
    </citation>
    <scope>NUCLEOTIDE SEQUENCE [LARGE SCALE GENOMIC DNA]</scope>
    <source>
        <strain evidence="1 2">2020B</strain>
    </source>
</reference>